<dbReference type="PANTHER" id="PTHR45786">
    <property type="entry name" value="DNA BINDING PROTEIN-LIKE"/>
    <property type="match status" value="1"/>
</dbReference>
<organism evidence="2 3">
    <name type="scientific">Eumeta variegata</name>
    <name type="common">Bagworm moth</name>
    <name type="synonym">Eumeta japonica</name>
    <dbReference type="NCBI Taxonomy" id="151549"/>
    <lineage>
        <taxon>Eukaryota</taxon>
        <taxon>Metazoa</taxon>
        <taxon>Ecdysozoa</taxon>
        <taxon>Arthropoda</taxon>
        <taxon>Hexapoda</taxon>
        <taxon>Insecta</taxon>
        <taxon>Pterygota</taxon>
        <taxon>Neoptera</taxon>
        <taxon>Endopterygota</taxon>
        <taxon>Lepidoptera</taxon>
        <taxon>Glossata</taxon>
        <taxon>Ditrysia</taxon>
        <taxon>Tineoidea</taxon>
        <taxon>Psychidae</taxon>
        <taxon>Oiketicinae</taxon>
        <taxon>Eumeta</taxon>
    </lineage>
</organism>
<gene>
    <name evidence="2" type="ORF">EVAR_91616_1</name>
</gene>
<sequence length="270" mass="31078">MYAKIETERLLYIRLNQTELRSEEYIHVNDGNVNPNELGRMVILPSTFTGSPRHMHEYSQNAMTYVRAYGRPDLFITFTCNPTWDEIKELLLVGQSSSVCHDITARVFKQILKSLMDFINKHYVFGETRCWMYSIEWQKRGLPHAHILVWLINKITPDQIDQITSAEIPDKNIDPDLFDVVTKNKIHGPCGAFNNDSPCMSDGKRTKRYPRNLVSDTITGNDGYPLYRRRSVEDGGKSIALKVRNVDVEVDNLLGCAIFTVAFKYLQSTH</sequence>
<dbReference type="InterPro" id="IPR025476">
    <property type="entry name" value="Helitron_helicase-like"/>
</dbReference>
<dbReference type="EMBL" id="BGZK01000238">
    <property type="protein sequence ID" value="GBP30875.1"/>
    <property type="molecule type" value="Genomic_DNA"/>
</dbReference>
<protein>
    <recommendedName>
        <fullName evidence="1">Helitron helicase-like domain-containing protein</fullName>
    </recommendedName>
</protein>
<feature type="domain" description="Helitron helicase-like" evidence="1">
    <location>
        <begin position="1"/>
        <end position="149"/>
    </location>
</feature>
<dbReference type="Proteomes" id="UP000299102">
    <property type="component" value="Unassembled WGS sequence"/>
</dbReference>
<dbReference type="STRING" id="151549.A0A4C1UWQ6"/>
<evidence type="ECO:0000259" key="1">
    <source>
        <dbReference type="Pfam" id="PF14214"/>
    </source>
</evidence>
<name>A0A4C1UWQ6_EUMVA</name>
<evidence type="ECO:0000313" key="2">
    <source>
        <dbReference type="EMBL" id="GBP30875.1"/>
    </source>
</evidence>
<dbReference type="Pfam" id="PF14214">
    <property type="entry name" value="Helitron_like_N"/>
    <property type="match status" value="1"/>
</dbReference>
<dbReference type="AlphaFoldDB" id="A0A4C1UWQ6"/>
<accession>A0A4C1UWQ6</accession>
<proteinExistence type="predicted"/>
<reference evidence="2 3" key="1">
    <citation type="journal article" date="2019" name="Commun. Biol.">
        <title>The bagworm genome reveals a unique fibroin gene that provides high tensile strength.</title>
        <authorList>
            <person name="Kono N."/>
            <person name="Nakamura H."/>
            <person name="Ohtoshi R."/>
            <person name="Tomita M."/>
            <person name="Numata K."/>
            <person name="Arakawa K."/>
        </authorList>
    </citation>
    <scope>NUCLEOTIDE SEQUENCE [LARGE SCALE GENOMIC DNA]</scope>
</reference>
<keyword evidence="3" id="KW-1185">Reference proteome</keyword>
<evidence type="ECO:0000313" key="3">
    <source>
        <dbReference type="Proteomes" id="UP000299102"/>
    </source>
</evidence>
<dbReference type="OrthoDB" id="1728974at2759"/>
<comment type="caution">
    <text evidence="2">The sequence shown here is derived from an EMBL/GenBank/DDBJ whole genome shotgun (WGS) entry which is preliminary data.</text>
</comment>
<dbReference type="PANTHER" id="PTHR45786:SF74">
    <property type="entry name" value="ATP-DEPENDENT DNA HELICASE"/>
    <property type="match status" value="1"/>
</dbReference>